<comment type="caution">
    <text evidence="1">The sequence shown here is derived from an EMBL/GenBank/DDBJ whole genome shotgun (WGS) entry which is preliminary data.</text>
</comment>
<dbReference type="EMBL" id="BAABCW010000022">
    <property type="protein sequence ID" value="GAA3520163.1"/>
    <property type="molecule type" value="Genomic_DNA"/>
</dbReference>
<proteinExistence type="predicted"/>
<dbReference type="RefSeq" id="WP_344930158.1">
    <property type="nucleotide sequence ID" value="NZ_BAABCW010000022.1"/>
</dbReference>
<evidence type="ECO:0008006" key="3">
    <source>
        <dbReference type="Google" id="ProtNLM"/>
    </source>
</evidence>
<organism evidence="1 2">
    <name type="scientific">Aquimarina addita</name>
    <dbReference type="NCBI Taxonomy" id="870485"/>
    <lineage>
        <taxon>Bacteria</taxon>
        <taxon>Pseudomonadati</taxon>
        <taxon>Bacteroidota</taxon>
        <taxon>Flavobacteriia</taxon>
        <taxon>Flavobacteriales</taxon>
        <taxon>Flavobacteriaceae</taxon>
        <taxon>Aquimarina</taxon>
    </lineage>
</organism>
<evidence type="ECO:0000313" key="2">
    <source>
        <dbReference type="Proteomes" id="UP001500459"/>
    </source>
</evidence>
<sequence>MNVIEYIKNLENCLLLFNSTFDTPISSFHLDNNKMEARTFIYMMDKKITKSIDDALMISIIQEFVRFGDFYFKNESKTEILDKVMTHLNHHFGNSEFELDSKITFENKIKGYEKWPLTRIYMNEDWDSTISRTELFEQSWIKEKSIRTFHLKSEWNDEDYLFETENYYIRFNWGTSA</sequence>
<evidence type="ECO:0000313" key="1">
    <source>
        <dbReference type="EMBL" id="GAA3520163.1"/>
    </source>
</evidence>
<name>A0ABP6UW17_9FLAO</name>
<protein>
    <recommendedName>
        <fullName evidence="3">DUF5063 domain-containing protein</fullName>
    </recommendedName>
</protein>
<dbReference type="Proteomes" id="UP001500459">
    <property type="component" value="Unassembled WGS sequence"/>
</dbReference>
<accession>A0ABP6UW17</accession>
<reference evidence="2" key="1">
    <citation type="journal article" date="2019" name="Int. J. Syst. Evol. Microbiol.">
        <title>The Global Catalogue of Microorganisms (GCM) 10K type strain sequencing project: providing services to taxonomists for standard genome sequencing and annotation.</title>
        <authorList>
            <consortium name="The Broad Institute Genomics Platform"/>
            <consortium name="The Broad Institute Genome Sequencing Center for Infectious Disease"/>
            <person name="Wu L."/>
            <person name="Ma J."/>
        </authorList>
    </citation>
    <scope>NUCLEOTIDE SEQUENCE [LARGE SCALE GENOMIC DNA]</scope>
    <source>
        <strain evidence="2">JCM 17106</strain>
    </source>
</reference>
<gene>
    <name evidence="1" type="ORF">GCM10022393_38010</name>
</gene>
<keyword evidence="2" id="KW-1185">Reference proteome</keyword>